<comment type="similarity">
    <text evidence="7">Belongs to the binding-protein-dependent transport system permease family.</text>
</comment>
<evidence type="ECO:0000256" key="2">
    <source>
        <dbReference type="ARBA" id="ARBA00022448"/>
    </source>
</evidence>
<dbReference type="Proteomes" id="UP000003011">
    <property type="component" value="Unassembled WGS sequence"/>
</dbReference>
<feature type="transmembrane region" description="Helical" evidence="7">
    <location>
        <begin position="179"/>
        <end position="198"/>
    </location>
</feature>
<dbReference type="InterPro" id="IPR045621">
    <property type="entry name" value="BPD_transp_1_N"/>
</dbReference>
<dbReference type="Pfam" id="PF19300">
    <property type="entry name" value="BPD_transp_1_N"/>
    <property type="match status" value="1"/>
</dbReference>
<proteinExistence type="inferred from homology"/>
<keyword evidence="4 7" id="KW-0812">Transmembrane</keyword>
<evidence type="ECO:0000313" key="10">
    <source>
        <dbReference type="Proteomes" id="UP000003011"/>
    </source>
</evidence>
<protein>
    <recommendedName>
        <fullName evidence="8">ABC transmembrane type-1 domain-containing protein</fullName>
    </recommendedName>
</protein>
<evidence type="ECO:0000256" key="4">
    <source>
        <dbReference type="ARBA" id="ARBA00022692"/>
    </source>
</evidence>
<dbReference type="Gene3D" id="1.10.3720.10">
    <property type="entry name" value="MetI-like"/>
    <property type="match status" value="1"/>
</dbReference>
<dbReference type="PATRIC" id="fig|679200.3.peg.1645"/>
<keyword evidence="2 7" id="KW-0813">Transport</keyword>
<evidence type="ECO:0000256" key="6">
    <source>
        <dbReference type="ARBA" id="ARBA00023136"/>
    </source>
</evidence>
<dbReference type="CDD" id="cd06261">
    <property type="entry name" value="TM_PBP2"/>
    <property type="match status" value="1"/>
</dbReference>
<evidence type="ECO:0000256" key="7">
    <source>
        <dbReference type="RuleBase" id="RU363032"/>
    </source>
</evidence>
<dbReference type="HOGENOM" id="CLU_036879_0_1_9"/>
<dbReference type="PANTHER" id="PTHR43163">
    <property type="entry name" value="DIPEPTIDE TRANSPORT SYSTEM PERMEASE PROTEIN DPPB-RELATED"/>
    <property type="match status" value="1"/>
</dbReference>
<feature type="transmembrane region" description="Helical" evidence="7">
    <location>
        <begin position="245"/>
        <end position="267"/>
    </location>
</feature>
<dbReference type="eggNOG" id="COG0601">
    <property type="taxonomic scope" value="Bacteria"/>
</dbReference>
<dbReference type="AlphaFoldDB" id="G5GJ14"/>
<feature type="transmembrane region" description="Helical" evidence="7">
    <location>
        <begin position="135"/>
        <end position="159"/>
    </location>
</feature>
<evidence type="ECO:0000256" key="1">
    <source>
        <dbReference type="ARBA" id="ARBA00004651"/>
    </source>
</evidence>
<dbReference type="GO" id="GO:0055085">
    <property type="term" value="P:transmembrane transport"/>
    <property type="evidence" value="ECO:0007669"/>
    <property type="project" value="InterPro"/>
</dbReference>
<dbReference type="STRING" id="679200.HMPREF9333_01554"/>
<feature type="transmembrane region" description="Helical" evidence="7">
    <location>
        <begin position="101"/>
        <end position="123"/>
    </location>
</feature>
<dbReference type="EMBL" id="ACZL01000023">
    <property type="protein sequence ID" value="EHI55418.1"/>
    <property type="molecule type" value="Genomic_DNA"/>
</dbReference>
<dbReference type="PROSITE" id="PS50928">
    <property type="entry name" value="ABC_TM1"/>
    <property type="match status" value="1"/>
</dbReference>
<dbReference type="Pfam" id="PF00528">
    <property type="entry name" value="BPD_transp_1"/>
    <property type="match status" value="1"/>
</dbReference>
<keyword evidence="10" id="KW-1185">Reference proteome</keyword>
<dbReference type="GO" id="GO:0005886">
    <property type="term" value="C:plasma membrane"/>
    <property type="evidence" value="ECO:0007669"/>
    <property type="project" value="UniProtKB-SubCell"/>
</dbReference>
<gene>
    <name evidence="9" type="ORF">HMPREF9333_01554</name>
</gene>
<dbReference type="InterPro" id="IPR000515">
    <property type="entry name" value="MetI-like"/>
</dbReference>
<dbReference type="SUPFAM" id="SSF161098">
    <property type="entry name" value="MetI-like"/>
    <property type="match status" value="1"/>
</dbReference>
<name>G5GJ14_9FIRM</name>
<keyword evidence="3" id="KW-1003">Cell membrane</keyword>
<sequence>MLRYIVKRILQAVPLMLLITIICFALINLAPYDAIDALTTPDMTQVEIDAIRQEYGLNDPVPVQYIRWLKNICRGEFGYSLLSHTKIKYDLMVRIPATIKLILPSYLTAYTLAIILGLIAGSCRNRWQDKLIDGMCSVGLAVPTFWFAMIMMYILGYKLKLLPFIGMHTIGKENSFTDYIRHFIMPYTVLVISFLPDLTRYVRALAISQLKEDYVLVQRAFGASKYEILFKHVARNVLLPLVTKLGMALPMLVTGAVITESIFSWPGIGQYFLKSVDALDYPIVMDILVLSGSLVIIGNLLSDILYCIVDPRIKEPG</sequence>
<evidence type="ECO:0000313" key="9">
    <source>
        <dbReference type="EMBL" id="EHI55418.1"/>
    </source>
</evidence>
<dbReference type="RefSeq" id="WP_005541267.1">
    <property type="nucleotide sequence ID" value="NZ_JH378833.1"/>
</dbReference>
<evidence type="ECO:0000256" key="5">
    <source>
        <dbReference type="ARBA" id="ARBA00022989"/>
    </source>
</evidence>
<evidence type="ECO:0000256" key="3">
    <source>
        <dbReference type="ARBA" id="ARBA00022475"/>
    </source>
</evidence>
<keyword evidence="6 7" id="KW-0472">Membrane</keyword>
<reference evidence="9 10" key="1">
    <citation type="submission" date="2011-08" db="EMBL/GenBank/DDBJ databases">
        <title>The Genome Sequence of Johnsonella ignava ATCC 51276.</title>
        <authorList>
            <consortium name="The Broad Institute Genome Sequencing Platform"/>
            <person name="Earl A."/>
            <person name="Ward D."/>
            <person name="Feldgarden M."/>
            <person name="Gevers D."/>
            <person name="Izard J."/>
            <person name="Blanton J.M."/>
            <person name="Baranova O.V."/>
            <person name="Dewhirst F.E."/>
            <person name="Young S.K."/>
            <person name="Zeng Q."/>
            <person name="Gargeya S."/>
            <person name="Fitzgerald M."/>
            <person name="Haas B."/>
            <person name="Abouelleil A."/>
            <person name="Alvarado L."/>
            <person name="Arachchi H.M."/>
            <person name="Berlin A."/>
            <person name="Brown A."/>
            <person name="Chapman S.B."/>
            <person name="Chen Z."/>
            <person name="Dunbar C."/>
            <person name="Freedman E."/>
            <person name="Gearin G."/>
            <person name="Gellesch M."/>
            <person name="Goldberg J."/>
            <person name="Griggs A."/>
            <person name="Gujja S."/>
            <person name="Heiman D."/>
            <person name="Howarth C."/>
            <person name="Larson L."/>
            <person name="Lui A."/>
            <person name="MacDonald P.J.P."/>
            <person name="Montmayeur A."/>
            <person name="Murphy C."/>
            <person name="Neiman D."/>
            <person name="Pearson M."/>
            <person name="Priest M."/>
            <person name="Roberts A."/>
            <person name="Saif S."/>
            <person name="Shea T."/>
            <person name="Shenoy N."/>
            <person name="Sisk P."/>
            <person name="Stolte C."/>
            <person name="Sykes S."/>
            <person name="Wortman J."/>
            <person name="Nusbaum C."/>
            <person name="Birren B."/>
        </authorList>
    </citation>
    <scope>NUCLEOTIDE SEQUENCE [LARGE SCALE GENOMIC DNA]</scope>
    <source>
        <strain evidence="9 10">ATCC 51276</strain>
    </source>
</reference>
<dbReference type="OrthoDB" id="9806409at2"/>
<feature type="transmembrane region" description="Helical" evidence="7">
    <location>
        <begin position="12"/>
        <end position="32"/>
    </location>
</feature>
<organism evidence="9 10">
    <name type="scientific">Johnsonella ignava ATCC 51276</name>
    <dbReference type="NCBI Taxonomy" id="679200"/>
    <lineage>
        <taxon>Bacteria</taxon>
        <taxon>Bacillati</taxon>
        <taxon>Bacillota</taxon>
        <taxon>Clostridia</taxon>
        <taxon>Lachnospirales</taxon>
        <taxon>Lachnospiraceae</taxon>
        <taxon>Johnsonella</taxon>
    </lineage>
</organism>
<comment type="caution">
    <text evidence="9">The sequence shown here is derived from an EMBL/GenBank/DDBJ whole genome shotgun (WGS) entry which is preliminary data.</text>
</comment>
<evidence type="ECO:0000259" key="8">
    <source>
        <dbReference type="PROSITE" id="PS50928"/>
    </source>
</evidence>
<keyword evidence="5 7" id="KW-1133">Transmembrane helix</keyword>
<dbReference type="PANTHER" id="PTHR43163:SF6">
    <property type="entry name" value="DIPEPTIDE TRANSPORT SYSTEM PERMEASE PROTEIN DPPB-RELATED"/>
    <property type="match status" value="1"/>
</dbReference>
<dbReference type="InterPro" id="IPR035906">
    <property type="entry name" value="MetI-like_sf"/>
</dbReference>
<comment type="subcellular location">
    <subcellularLocation>
        <location evidence="1 7">Cell membrane</location>
        <topology evidence="1 7">Multi-pass membrane protein</topology>
    </subcellularLocation>
</comment>
<feature type="transmembrane region" description="Helical" evidence="7">
    <location>
        <begin position="287"/>
        <end position="309"/>
    </location>
</feature>
<accession>G5GJ14</accession>
<feature type="domain" description="ABC transmembrane type-1" evidence="8">
    <location>
        <begin position="95"/>
        <end position="306"/>
    </location>
</feature>